<proteinExistence type="inferred from homology"/>
<dbReference type="PANTHER" id="PTHR10961:SF17">
    <property type="entry name" value="SARCOSINE OXIDASEE (FORMALDEHYDE-FORMING)"/>
    <property type="match status" value="1"/>
</dbReference>
<dbReference type="PANTHER" id="PTHR10961">
    <property type="entry name" value="PEROXISOMAL SARCOSINE OXIDASE"/>
    <property type="match status" value="1"/>
</dbReference>
<dbReference type="InParanoid" id="A8WZ41"/>
<evidence type="ECO:0000256" key="7">
    <source>
        <dbReference type="ARBA" id="ARBA00052742"/>
    </source>
</evidence>
<dbReference type="Gene3D" id="3.50.50.60">
    <property type="entry name" value="FAD/NAD(P)-binding domain"/>
    <property type="match status" value="1"/>
</dbReference>
<dbReference type="InterPro" id="IPR006076">
    <property type="entry name" value="FAD-dep_OxRdtase"/>
</dbReference>
<evidence type="ECO:0000256" key="6">
    <source>
        <dbReference type="ARBA" id="ARBA00023002"/>
    </source>
</evidence>
<gene>
    <name evidence="9 11" type="ORF">CBG05074</name>
    <name evidence="9" type="ORF">CBG_05074</name>
</gene>
<dbReference type="EMBL" id="HE600917">
    <property type="protein sequence ID" value="CAP25651.2"/>
    <property type="molecule type" value="Genomic_DNA"/>
</dbReference>
<dbReference type="GO" id="GO:0050660">
    <property type="term" value="F:flavin adenine dinucleotide binding"/>
    <property type="evidence" value="ECO:0007669"/>
    <property type="project" value="InterPro"/>
</dbReference>
<dbReference type="FunCoup" id="A8WZ41">
    <property type="interactions" value="208"/>
</dbReference>
<keyword evidence="10" id="KW-1185">Reference proteome</keyword>
<keyword evidence="6" id="KW-0560">Oxidoreductase</keyword>
<accession>A8WZ41</accession>
<comment type="catalytic activity">
    <reaction evidence="7">
        <text>sarcosine + O2 + H2O = formaldehyde + glycine + H2O2</text>
        <dbReference type="Rhea" id="RHEA:13313"/>
        <dbReference type="ChEBI" id="CHEBI:15377"/>
        <dbReference type="ChEBI" id="CHEBI:15379"/>
        <dbReference type="ChEBI" id="CHEBI:16240"/>
        <dbReference type="ChEBI" id="CHEBI:16842"/>
        <dbReference type="ChEBI" id="CHEBI:57305"/>
        <dbReference type="ChEBI" id="CHEBI:57433"/>
        <dbReference type="EC" id="1.5.3.1"/>
    </reaction>
</comment>
<dbReference type="InterPro" id="IPR036188">
    <property type="entry name" value="FAD/NAD-bd_sf"/>
</dbReference>
<reference evidence="9 10" key="2">
    <citation type="journal article" date="2011" name="PLoS Genet.">
        <title>Caenorhabditis briggsae recombinant inbred line genotypes reveal inter-strain incompatibility and the evolution of recombination.</title>
        <authorList>
            <person name="Ross J.A."/>
            <person name="Koboldt D.C."/>
            <person name="Staisch J.E."/>
            <person name="Chamberlin H.M."/>
            <person name="Gupta B.P."/>
            <person name="Miller R.D."/>
            <person name="Baird S.E."/>
            <person name="Haag E.S."/>
        </authorList>
    </citation>
    <scope>NUCLEOTIDE SEQUENCE [LARGE SCALE GENOMIC DNA]</scope>
    <source>
        <strain evidence="9 10">AF16</strain>
    </source>
</reference>
<dbReference type="GeneID" id="8586888"/>
<organism evidence="9 10">
    <name type="scientific">Caenorhabditis briggsae</name>
    <dbReference type="NCBI Taxonomy" id="6238"/>
    <lineage>
        <taxon>Eukaryota</taxon>
        <taxon>Metazoa</taxon>
        <taxon>Ecdysozoa</taxon>
        <taxon>Nematoda</taxon>
        <taxon>Chromadorea</taxon>
        <taxon>Rhabditida</taxon>
        <taxon>Rhabditina</taxon>
        <taxon>Rhabditomorpha</taxon>
        <taxon>Rhabditoidea</taxon>
        <taxon>Rhabditidae</taxon>
        <taxon>Peloderinae</taxon>
        <taxon>Caenorhabditis</taxon>
    </lineage>
</organism>
<dbReference type="Proteomes" id="UP000008549">
    <property type="component" value="Unassembled WGS sequence"/>
</dbReference>
<feature type="domain" description="FAD dependent oxidoreductase" evidence="8">
    <location>
        <begin position="6"/>
        <end position="377"/>
    </location>
</feature>
<dbReference type="GO" id="GO:0005777">
    <property type="term" value="C:peroxisome"/>
    <property type="evidence" value="ECO:0000318"/>
    <property type="project" value="GO_Central"/>
</dbReference>
<reference evidence="9 10" key="1">
    <citation type="journal article" date="2003" name="PLoS Biol.">
        <title>The genome sequence of Caenorhabditis briggsae: a platform for comparative genomics.</title>
        <authorList>
            <person name="Stein L.D."/>
            <person name="Bao Z."/>
            <person name="Blasiar D."/>
            <person name="Blumenthal T."/>
            <person name="Brent M.R."/>
            <person name="Chen N."/>
            <person name="Chinwalla A."/>
            <person name="Clarke L."/>
            <person name="Clee C."/>
            <person name="Coghlan A."/>
            <person name="Coulson A."/>
            <person name="D'Eustachio P."/>
            <person name="Fitch D.H."/>
            <person name="Fulton L.A."/>
            <person name="Fulton R.E."/>
            <person name="Griffiths-Jones S."/>
            <person name="Harris T.W."/>
            <person name="Hillier L.W."/>
            <person name="Kamath R."/>
            <person name="Kuwabara P.E."/>
            <person name="Mardis E.R."/>
            <person name="Marra M.A."/>
            <person name="Miner T.L."/>
            <person name="Minx P."/>
            <person name="Mullikin J.C."/>
            <person name="Plumb R.W."/>
            <person name="Rogers J."/>
            <person name="Schein J.E."/>
            <person name="Sohrmann M."/>
            <person name="Spieth J."/>
            <person name="Stajich J.E."/>
            <person name="Wei C."/>
            <person name="Willey D."/>
            <person name="Wilson R.K."/>
            <person name="Durbin R."/>
            <person name="Waterston R.H."/>
        </authorList>
    </citation>
    <scope>NUCLEOTIDE SEQUENCE [LARGE SCALE GENOMIC DNA]</scope>
    <source>
        <strain evidence="9 10">AF16</strain>
    </source>
</reference>
<comment type="similarity">
    <text evidence="2">Belongs to the MSOX/MTOX family.</text>
</comment>
<dbReference type="HOGENOM" id="CLU_007884_2_2_1"/>
<evidence type="ECO:0000256" key="3">
    <source>
        <dbReference type="ARBA" id="ARBA00012769"/>
    </source>
</evidence>
<dbReference type="PROSITE" id="PS51257">
    <property type="entry name" value="PROKAR_LIPOPROTEIN"/>
    <property type="match status" value="1"/>
</dbReference>
<keyword evidence="5" id="KW-0274">FAD</keyword>
<dbReference type="CTD" id="8586888"/>
<evidence type="ECO:0000256" key="2">
    <source>
        <dbReference type="ARBA" id="ARBA00010989"/>
    </source>
</evidence>
<dbReference type="AlphaFoldDB" id="A8WZ41"/>
<dbReference type="GO" id="GO:0033514">
    <property type="term" value="P:L-lysine catabolic process to acetyl-CoA via L-pipecolate"/>
    <property type="evidence" value="ECO:0000318"/>
    <property type="project" value="GO_Central"/>
</dbReference>
<dbReference type="GO" id="GO:0050031">
    <property type="term" value="F:L-pipecolate oxidase activity"/>
    <property type="evidence" value="ECO:0000318"/>
    <property type="project" value="GO_Central"/>
</dbReference>
<dbReference type="GO" id="GO:0008115">
    <property type="term" value="F:sarcosine oxidase activity"/>
    <property type="evidence" value="ECO:0000318"/>
    <property type="project" value="GO_Central"/>
</dbReference>
<dbReference type="KEGG" id="cbr:CBG_05074"/>
<dbReference type="FunFam" id="3.50.50.60:FF:000189">
    <property type="entry name" value="Monomeric sarcosine oxidase"/>
    <property type="match status" value="1"/>
</dbReference>
<dbReference type="EC" id="1.5.3.1" evidence="3"/>
<keyword evidence="4" id="KW-0285">Flavoprotein</keyword>
<comment type="cofactor">
    <cofactor evidence="1">
        <name>FAD</name>
        <dbReference type="ChEBI" id="CHEBI:57692"/>
    </cofactor>
</comment>
<evidence type="ECO:0000256" key="1">
    <source>
        <dbReference type="ARBA" id="ARBA00001974"/>
    </source>
</evidence>
<dbReference type="Gene3D" id="3.30.9.10">
    <property type="entry name" value="D-Amino Acid Oxidase, subunit A, domain 2"/>
    <property type="match status" value="1"/>
</dbReference>
<dbReference type="eggNOG" id="KOG2820">
    <property type="taxonomic scope" value="Eukaryota"/>
</dbReference>
<evidence type="ECO:0000313" key="11">
    <source>
        <dbReference type="WormBase" id="CBG05074"/>
    </source>
</evidence>
<dbReference type="InterPro" id="IPR045170">
    <property type="entry name" value="MTOX"/>
</dbReference>
<sequence>MPKHYDVVVVGAGIFGSCTAYHCQRLGLRTLLLEQFNIGHANGSSHGKSRITRYAHTDPEYVPLVGDSYNQIAELEEKRKEKLWKSVEKTSFHYYTFDFSKLGLLWAATGNQVHTISGHLKKHHIEHEVITGSQISERYPQFKFDEKWTGLIDPMGGVIYANKWLKAFQEEFRNLGGTIRENEPLISHTEDTTSPLAIKTKNESYTTKKLIFTVGCWITKFFPNVNFKIKPISLAVCYWRAKEECDSHLLDENNFPLLIAKNHDKKEFYFALPDTDYPGAIKLVLDDGDELMGDLSHPRRNNKSFIELPGNFISNHIPVVDSAKPFKVDQCKYTNSPDHHYLIGPVSSKNPDILVGGCGSGSGFKTAPGIGRALAEMAAGKPTTVEVSFFSPSRFGESV</sequence>
<evidence type="ECO:0000313" key="9">
    <source>
        <dbReference type="EMBL" id="CAP25651.2"/>
    </source>
</evidence>
<dbReference type="SUPFAM" id="SSF54373">
    <property type="entry name" value="FAD-linked reductases, C-terminal domain"/>
    <property type="match status" value="1"/>
</dbReference>
<evidence type="ECO:0000313" key="10">
    <source>
        <dbReference type="Proteomes" id="UP000008549"/>
    </source>
</evidence>
<dbReference type="OMA" id="WPMLWAH"/>
<protein>
    <recommendedName>
        <fullName evidence="3">sarcosine oxidasee (formaldehyde-forming)</fullName>
        <ecNumber evidence="3">1.5.3.1</ecNumber>
    </recommendedName>
</protein>
<evidence type="ECO:0000256" key="5">
    <source>
        <dbReference type="ARBA" id="ARBA00022827"/>
    </source>
</evidence>
<dbReference type="WormBase" id="CBG05074">
    <property type="protein sequence ID" value="CBP15241"/>
    <property type="gene ID" value="WBGene00027620"/>
</dbReference>
<dbReference type="Pfam" id="PF01266">
    <property type="entry name" value="DAO"/>
    <property type="match status" value="1"/>
</dbReference>
<dbReference type="STRING" id="6238.A8WZ41"/>
<dbReference type="RefSeq" id="XP_045092836.1">
    <property type="nucleotide sequence ID" value="XM_045239845.1"/>
</dbReference>
<name>A8WZ41_CAEBR</name>
<evidence type="ECO:0000256" key="4">
    <source>
        <dbReference type="ARBA" id="ARBA00022630"/>
    </source>
</evidence>
<dbReference type="SUPFAM" id="SSF51905">
    <property type="entry name" value="FAD/NAD(P)-binding domain"/>
    <property type="match status" value="1"/>
</dbReference>
<evidence type="ECO:0000259" key="8">
    <source>
        <dbReference type="Pfam" id="PF01266"/>
    </source>
</evidence>